<proteinExistence type="predicted"/>
<dbReference type="PANTHER" id="PTHR46233:SF3">
    <property type="entry name" value="HYDROXYACYLGLUTATHIONE HYDROLASE GLOC"/>
    <property type="match status" value="1"/>
</dbReference>
<dbReference type="Gene3D" id="3.60.15.10">
    <property type="entry name" value="Ribonuclease Z/Hydroxyacylglutathione hydrolase-like"/>
    <property type="match status" value="1"/>
</dbReference>
<sequence length="209" mass="22796">MKWVQLPLGPLQTNAYVIRNEEKECLIFDPGHEGEKLLGYLRQEGLQPLAVLLTHAHFDHIGAVDAVREAYHIPVYLHEEEAEWLADPSLNGSALFMMNRAVTAGPADELITGKANLKIGPFSLEVRETPGHSPGSVSYYMAEAGLVVSGDALFQMSIGRTDLPGGSFPELIGSIEEKLFTLPEETVVLCGHGPETTIGFEKAKNPFLT</sequence>
<accession>A0AA42BR73</accession>
<keyword evidence="7" id="KW-1185">Reference proteome</keyword>
<comment type="cofactor">
    <cofactor evidence="1">
        <name>Zn(2+)</name>
        <dbReference type="ChEBI" id="CHEBI:29105"/>
    </cofactor>
</comment>
<evidence type="ECO:0000256" key="2">
    <source>
        <dbReference type="ARBA" id="ARBA00022723"/>
    </source>
</evidence>
<evidence type="ECO:0000313" key="7">
    <source>
        <dbReference type="Proteomes" id="UP001156102"/>
    </source>
</evidence>
<feature type="domain" description="Metallo-beta-lactamase" evidence="5">
    <location>
        <begin position="12"/>
        <end position="192"/>
    </location>
</feature>
<evidence type="ECO:0000256" key="4">
    <source>
        <dbReference type="ARBA" id="ARBA00022833"/>
    </source>
</evidence>
<organism evidence="6 7">
    <name type="scientific">Ectobacillus ponti</name>
    <dbReference type="NCBI Taxonomy" id="2961894"/>
    <lineage>
        <taxon>Bacteria</taxon>
        <taxon>Bacillati</taxon>
        <taxon>Bacillota</taxon>
        <taxon>Bacilli</taxon>
        <taxon>Bacillales</taxon>
        <taxon>Bacillaceae</taxon>
        <taxon>Ectobacillus</taxon>
    </lineage>
</organism>
<dbReference type="InterPro" id="IPR001279">
    <property type="entry name" value="Metallo-B-lactamas"/>
</dbReference>
<dbReference type="SMART" id="SM00849">
    <property type="entry name" value="Lactamase_B"/>
    <property type="match status" value="1"/>
</dbReference>
<dbReference type="SUPFAM" id="SSF56281">
    <property type="entry name" value="Metallo-hydrolase/oxidoreductase"/>
    <property type="match status" value="1"/>
</dbReference>
<dbReference type="GO" id="GO:0016787">
    <property type="term" value="F:hydrolase activity"/>
    <property type="evidence" value="ECO:0007669"/>
    <property type="project" value="UniProtKB-KW"/>
</dbReference>
<keyword evidence="4" id="KW-0862">Zinc</keyword>
<name>A0AA42BR73_9BACI</name>
<dbReference type="EMBL" id="JANCLT010000001">
    <property type="protein sequence ID" value="MCP8967123.1"/>
    <property type="molecule type" value="Genomic_DNA"/>
</dbReference>
<keyword evidence="3" id="KW-0378">Hydrolase</keyword>
<evidence type="ECO:0000259" key="5">
    <source>
        <dbReference type="SMART" id="SM00849"/>
    </source>
</evidence>
<dbReference type="CDD" id="cd06262">
    <property type="entry name" value="metallo-hydrolase-like_MBL-fold"/>
    <property type="match status" value="1"/>
</dbReference>
<protein>
    <submittedName>
        <fullName evidence="6">MBL fold metallo-hydrolase</fullName>
    </submittedName>
</protein>
<keyword evidence="2" id="KW-0479">Metal-binding</keyword>
<evidence type="ECO:0000256" key="3">
    <source>
        <dbReference type="ARBA" id="ARBA00022801"/>
    </source>
</evidence>
<dbReference type="InterPro" id="IPR036866">
    <property type="entry name" value="RibonucZ/Hydroxyglut_hydro"/>
</dbReference>
<dbReference type="PANTHER" id="PTHR46233">
    <property type="entry name" value="HYDROXYACYLGLUTATHIONE HYDROLASE GLOC"/>
    <property type="match status" value="1"/>
</dbReference>
<evidence type="ECO:0000256" key="1">
    <source>
        <dbReference type="ARBA" id="ARBA00001947"/>
    </source>
</evidence>
<dbReference type="GO" id="GO:0046872">
    <property type="term" value="F:metal ion binding"/>
    <property type="evidence" value="ECO:0007669"/>
    <property type="project" value="UniProtKB-KW"/>
</dbReference>
<dbReference type="InterPro" id="IPR051453">
    <property type="entry name" value="MBL_Glyoxalase_II"/>
</dbReference>
<comment type="caution">
    <text evidence="6">The sequence shown here is derived from an EMBL/GenBank/DDBJ whole genome shotgun (WGS) entry which is preliminary data.</text>
</comment>
<dbReference type="Pfam" id="PF00753">
    <property type="entry name" value="Lactamase_B"/>
    <property type="match status" value="1"/>
</dbReference>
<evidence type="ECO:0000313" key="6">
    <source>
        <dbReference type="EMBL" id="MCP8967123.1"/>
    </source>
</evidence>
<dbReference type="RefSeq" id="WP_254756475.1">
    <property type="nucleotide sequence ID" value="NZ_JANCLT010000001.1"/>
</dbReference>
<gene>
    <name evidence="6" type="ORF">NK662_01050</name>
</gene>
<dbReference type="Proteomes" id="UP001156102">
    <property type="component" value="Unassembled WGS sequence"/>
</dbReference>
<dbReference type="AlphaFoldDB" id="A0AA42BR73"/>
<reference evidence="6" key="1">
    <citation type="submission" date="2022-07" db="EMBL/GenBank/DDBJ databases">
        <authorList>
            <person name="Li W.-J."/>
            <person name="Deng Q.-Q."/>
        </authorList>
    </citation>
    <scope>NUCLEOTIDE SEQUENCE</scope>
    <source>
        <strain evidence="6">SYSU M60031</strain>
    </source>
</reference>